<dbReference type="Pfam" id="PF00583">
    <property type="entry name" value="Acetyltransf_1"/>
    <property type="match status" value="1"/>
</dbReference>
<dbReference type="Gene3D" id="3.40.630.30">
    <property type="match status" value="1"/>
</dbReference>
<feature type="domain" description="N-acetyltransferase" evidence="1">
    <location>
        <begin position="67"/>
        <end position="204"/>
    </location>
</feature>
<dbReference type="InterPro" id="IPR016181">
    <property type="entry name" value="Acyl_CoA_acyltransferase"/>
</dbReference>
<proteinExistence type="predicted"/>
<keyword evidence="3" id="KW-1185">Reference proteome</keyword>
<evidence type="ECO:0000259" key="1">
    <source>
        <dbReference type="PROSITE" id="PS51186"/>
    </source>
</evidence>
<dbReference type="GO" id="GO:0016747">
    <property type="term" value="F:acyltransferase activity, transferring groups other than amino-acyl groups"/>
    <property type="evidence" value="ECO:0007669"/>
    <property type="project" value="InterPro"/>
</dbReference>
<name>A0A367EPG7_9ACTN</name>
<evidence type="ECO:0000313" key="3">
    <source>
        <dbReference type="Proteomes" id="UP000252914"/>
    </source>
</evidence>
<organism evidence="2 3">
    <name type="scientific">Streptomyces diacarni</name>
    <dbReference type="NCBI Taxonomy" id="2800381"/>
    <lineage>
        <taxon>Bacteria</taxon>
        <taxon>Bacillati</taxon>
        <taxon>Actinomycetota</taxon>
        <taxon>Actinomycetes</taxon>
        <taxon>Kitasatosporales</taxon>
        <taxon>Streptomycetaceae</taxon>
        <taxon>Streptomyces</taxon>
    </lineage>
</organism>
<accession>A0A367EPG7</accession>
<gene>
    <name evidence="2" type="ORF">DTL70_22850</name>
</gene>
<dbReference type="Proteomes" id="UP000252914">
    <property type="component" value="Unassembled WGS sequence"/>
</dbReference>
<dbReference type="InterPro" id="IPR000182">
    <property type="entry name" value="GNAT_dom"/>
</dbReference>
<dbReference type="PANTHER" id="PTHR42791:SF1">
    <property type="entry name" value="N-ACETYLTRANSFERASE DOMAIN-CONTAINING PROTEIN"/>
    <property type="match status" value="1"/>
</dbReference>
<dbReference type="AlphaFoldDB" id="A0A367EPG7"/>
<comment type="caution">
    <text evidence="2">The sequence shown here is derived from an EMBL/GenBank/DDBJ whole genome shotgun (WGS) entry which is preliminary data.</text>
</comment>
<dbReference type="SUPFAM" id="SSF55729">
    <property type="entry name" value="Acyl-CoA N-acyltransferases (Nat)"/>
    <property type="match status" value="1"/>
</dbReference>
<keyword evidence="2" id="KW-0808">Transferase</keyword>
<dbReference type="PROSITE" id="PS51186">
    <property type="entry name" value="GNAT"/>
    <property type="match status" value="1"/>
</dbReference>
<evidence type="ECO:0000313" key="2">
    <source>
        <dbReference type="EMBL" id="RCG20008.1"/>
    </source>
</evidence>
<dbReference type="EMBL" id="QOIN01000048">
    <property type="protein sequence ID" value="RCG20008.1"/>
    <property type="molecule type" value="Genomic_DNA"/>
</dbReference>
<dbReference type="InterPro" id="IPR052523">
    <property type="entry name" value="Trichothecene_AcTrans"/>
</dbReference>
<reference evidence="2 3" key="1">
    <citation type="submission" date="2018-06" db="EMBL/GenBank/DDBJ databases">
        <title>Streptomyces reniochalinae sp. nov. and Streptomyces diacarnus sp. nov. from marine sponges.</title>
        <authorList>
            <person name="Li L."/>
        </authorList>
    </citation>
    <scope>NUCLEOTIDE SEQUENCE [LARGE SCALE GENOMIC DNA]</scope>
    <source>
        <strain evidence="2 3">LHW51701</strain>
    </source>
</reference>
<dbReference type="CDD" id="cd04301">
    <property type="entry name" value="NAT_SF"/>
    <property type="match status" value="1"/>
</dbReference>
<dbReference type="PANTHER" id="PTHR42791">
    <property type="entry name" value="GNAT FAMILY ACETYLTRANSFERASE"/>
    <property type="match status" value="1"/>
</dbReference>
<sequence length="205" mass="22099">MEPDAVRARTGTGVRAVDEAGLGAARALLHAVFRTDPVSRWIFPEEGHREERHPGLFGTFLACAHAYGTAEMTDDGEALALWFDVRDGALRGGEELAAALDHVDPGNTRLSALGEATDEGHPHEDHAYLQAIAVTPGRQRLGIGGALLRHRLAVCDRQGLPAYLEASSPRSRALYERHGFAVRGSGIQLPQGGPVMWPMWREPGG</sequence>
<protein>
    <submittedName>
        <fullName evidence="2">GNAT family N-acetyltransferase</fullName>
    </submittedName>
</protein>